<dbReference type="PANTHER" id="PTHR23083">
    <property type="entry name" value="TETRATRICOPEPTIDE REPEAT PROTEIN, TPR"/>
    <property type="match status" value="1"/>
</dbReference>
<dbReference type="PROSITE" id="PS51257">
    <property type="entry name" value="PROKAR_LIPOPROTEIN"/>
    <property type="match status" value="1"/>
</dbReference>
<evidence type="ECO:0000256" key="3">
    <source>
        <dbReference type="PROSITE-ProRule" id="PRU00339"/>
    </source>
</evidence>
<evidence type="ECO:0000256" key="2">
    <source>
        <dbReference type="ARBA" id="ARBA00038251"/>
    </source>
</evidence>
<evidence type="ECO:0000256" key="4">
    <source>
        <dbReference type="SAM" id="MobiDB-lite"/>
    </source>
</evidence>
<protein>
    <submittedName>
        <fullName evidence="6">Flp pilus assembly protein TadD, contains TPR repeats</fullName>
    </submittedName>
</protein>
<feature type="region of interest" description="Disordered" evidence="4">
    <location>
        <begin position="252"/>
        <end position="272"/>
    </location>
</feature>
<feature type="repeat" description="TPR" evidence="3">
    <location>
        <begin position="134"/>
        <end position="167"/>
    </location>
</feature>
<dbReference type="SMART" id="SM00028">
    <property type="entry name" value="TPR"/>
    <property type="match status" value="2"/>
</dbReference>
<evidence type="ECO:0000256" key="1">
    <source>
        <dbReference type="ARBA" id="ARBA00002550"/>
    </source>
</evidence>
<dbReference type="InterPro" id="IPR019734">
    <property type="entry name" value="TPR_rpt"/>
</dbReference>
<dbReference type="AlphaFoldDB" id="A0A212R2A4"/>
<dbReference type="SUPFAM" id="SSF48452">
    <property type="entry name" value="TPR-like"/>
    <property type="match status" value="1"/>
</dbReference>
<dbReference type="InterPro" id="IPR011990">
    <property type="entry name" value="TPR-like_helical_dom_sf"/>
</dbReference>
<comment type="function">
    <text evidence="1">Involved in endocytosis.</text>
</comment>
<organism evidence="6 7">
    <name type="scientific">Rhodoblastus acidophilus</name>
    <name type="common">Rhodopseudomonas acidophila</name>
    <dbReference type="NCBI Taxonomy" id="1074"/>
    <lineage>
        <taxon>Bacteria</taxon>
        <taxon>Pseudomonadati</taxon>
        <taxon>Pseudomonadota</taxon>
        <taxon>Alphaproteobacteria</taxon>
        <taxon>Hyphomicrobiales</taxon>
        <taxon>Rhodoblastaceae</taxon>
        <taxon>Rhodoblastus</taxon>
    </lineage>
</organism>
<gene>
    <name evidence="6" type="ORF">SAMN06265338_102368</name>
</gene>
<evidence type="ECO:0000313" key="6">
    <source>
        <dbReference type="EMBL" id="SNB66001.1"/>
    </source>
</evidence>
<dbReference type="GO" id="GO:0072659">
    <property type="term" value="P:protein localization to plasma membrane"/>
    <property type="evidence" value="ECO:0007669"/>
    <property type="project" value="TreeGrafter"/>
</dbReference>
<dbReference type="InterPro" id="IPR051722">
    <property type="entry name" value="Endocytosis_PI4K-reg_protein"/>
</dbReference>
<accession>A0A212R2A4</accession>
<dbReference type="PROSITE" id="PS50005">
    <property type="entry name" value="TPR"/>
    <property type="match status" value="1"/>
</dbReference>
<evidence type="ECO:0000313" key="7">
    <source>
        <dbReference type="Proteomes" id="UP000198418"/>
    </source>
</evidence>
<dbReference type="EMBL" id="FYDG01000002">
    <property type="protein sequence ID" value="SNB66001.1"/>
    <property type="molecule type" value="Genomic_DNA"/>
</dbReference>
<reference evidence="7" key="1">
    <citation type="submission" date="2017-06" db="EMBL/GenBank/DDBJ databases">
        <authorList>
            <person name="Varghese N."/>
            <person name="Submissions S."/>
        </authorList>
    </citation>
    <scope>NUCLEOTIDE SEQUENCE [LARGE SCALE GENOMIC DNA]</scope>
    <source>
        <strain evidence="7">DSM 137</strain>
    </source>
</reference>
<dbReference type="Gene3D" id="1.25.40.10">
    <property type="entry name" value="Tetratricopeptide repeat domain"/>
    <property type="match status" value="1"/>
</dbReference>
<dbReference type="InterPro" id="IPR011717">
    <property type="entry name" value="TPR-4"/>
</dbReference>
<dbReference type="Pfam" id="PF07721">
    <property type="entry name" value="TPR_4"/>
    <property type="match status" value="1"/>
</dbReference>
<dbReference type="InterPro" id="IPR014596">
    <property type="entry name" value="UCP035836"/>
</dbReference>
<dbReference type="GO" id="GO:0042802">
    <property type="term" value="F:identical protein binding"/>
    <property type="evidence" value="ECO:0007669"/>
    <property type="project" value="InterPro"/>
</dbReference>
<sequence length="272" mass="29643">MPIRKRLLASAALCALIGLGGCKTVSMDDVTGSIGAPSAPASNSPEDLRRYSDRLRERYEAHPDDKQVALAYARVLRARDLTDQAAAVLQNAAIKYPRDREVLSAYGKALADAGRLQEAKNALEYADTPDDPSWSVISTRGSIADQMGDHQEAQAQYETALKLSPGEPSVLSNLGLSYALAHDLRRAEQVLREAAASPRADMRVRQNLALVLALQGKFAEAEQVSERDLSPQQARENVASIRQMISTSDRWRDLQAPRAGARPKRVSLDAGR</sequence>
<feature type="signal peptide" evidence="5">
    <location>
        <begin position="1"/>
        <end position="20"/>
    </location>
</feature>
<dbReference type="PANTHER" id="PTHR23083:SF464">
    <property type="entry name" value="TETRATRICOPEPTIDE REPEAT DOMAIN 7, ISOFORM A"/>
    <property type="match status" value="1"/>
</dbReference>
<name>A0A212R2A4_RHOAC</name>
<keyword evidence="3" id="KW-0802">TPR repeat</keyword>
<keyword evidence="5" id="KW-0732">Signal</keyword>
<dbReference type="GO" id="GO:0046854">
    <property type="term" value="P:phosphatidylinositol phosphate biosynthetic process"/>
    <property type="evidence" value="ECO:0007669"/>
    <property type="project" value="TreeGrafter"/>
</dbReference>
<dbReference type="Proteomes" id="UP000198418">
    <property type="component" value="Unassembled WGS sequence"/>
</dbReference>
<dbReference type="RefSeq" id="WP_244593071.1">
    <property type="nucleotide sequence ID" value="NZ_FYDG01000002.1"/>
</dbReference>
<dbReference type="Pfam" id="PF13432">
    <property type="entry name" value="TPR_16"/>
    <property type="match status" value="1"/>
</dbReference>
<evidence type="ECO:0000256" key="5">
    <source>
        <dbReference type="SAM" id="SignalP"/>
    </source>
</evidence>
<dbReference type="PIRSF" id="PIRSF035836">
    <property type="entry name" value="UCP035836"/>
    <property type="match status" value="1"/>
</dbReference>
<proteinExistence type="inferred from homology"/>
<keyword evidence="7" id="KW-1185">Reference proteome</keyword>
<dbReference type="GO" id="GO:0005886">
    <property type="term" value="C:plasma membrane"/>
    <property type="evidence" value="ECO:0007669"/>
    <property type="project" value="TreeGrafter"/>
</dbReference>
<feature type="chain" id="PRO_5012555639" evidence="5">
    <location>
        <begin position="21"/>
        <end position="272"/>
    </location>
</feature>
<comment type="similarity">
    <text evidence="2">Belongs to the YPP1 family.</text>
</comment>